<dbReference type="Gene3D" id="1.20.1720.10">
    <property type="entry name" value="Multidrug resistance protein D"/>
    <property type="match status" value="1"/>
</dbReference>
<evidence type="ECO:0000313" key="8">
    <source>
        <dbReference type="Proteomes" id="UP000756921"/>
    </source>
</evidence>
<gene>
    <name evidence="7" type="ORF">PMIN01_11703</name>
</gene>
<proteinExistence type="predicted"/>
<feature type="transmembrane region" description="Helical" evidence="5">
    <location>
        <begin position="45"/>
        <end position="62"/>
    </location>
</feature>
<dbReference type="PANTHER" id="PTHR23501">
    <property type="entry name" value="MAJOR FACILITATOR SUPERFAMILY"/>
    <property type="match status" value="1"/>
</dbReference>
<comment type="caution">
    <text evidence="7">The sequence shown here is derived from an EMBL/GenBank/DDBJ whole genome shotgun (WGS) entry which is preliminary data.</text>
</comment>
<keyword evidence="2 5" id="KW-0812">Transmembrane</keyword>
<comment type="subcellular location">
    <subcellularLocation>
        <location evidence="1">Membrane</location>
        <topology evidence="1">Multi-pass membrane protein</topology>
    </subcellularLocation>
</comment>
<feature type="transmembrane region" description="Helical" evidence="5">
    <location>
        <begin position="483"/>
        <end position="504"/>
    </location>
</feature>
<feature type="transmembrane region" description="Helical" evidence="5">
    <location>
        <begin position="406"/>
        <end position="429"/>
    </location>
</feature>
<dbReference type="AlphaFoldDB" id="A0A9P6G8I3"/>
<feature type="transmembrane region" description="Helical" evidence="5">
    <location>
        <begin position="159"/>
        <end position="178"/>
    </location>
</feature>
<feature type="transmembrane region" description="Helical" evidence="5">
    <location>
        <begin position="198"/>
        <end position="221"/>
    </location>
</feature>
<dbReference type="SUPFAM" id="SSF103473">
    <property type="entry name" value="MFS general substrate transporter"/>
    <property type="match status" value="2"/>
</dbReference>
<sequence>MEASLKVLLACLLAFTFLIAIDATCIALAVSAITADLGGNATESFWIGAAYLLAMCMSQPILARLSDVFNRRSIILASILMLGIGSLVSDSADTTALLLVGRTVQGFGAGGLTVLSYALYGDLEPRSGLRFLTALSLFIAAGTVCGPLLGAALSKGHQWRWNFRLNVPLCLVLGIFVYNAKDVPRRASGAVRLSELDFVAVALFVAAIVPLLVGLTLAGSLYEWTDWQAIVPITLGGVALLLLISKELLPSGARFLFGSRSTQRPLLGLRLLRGLHGATTFIGATFLGVLMYALLFFLPIYYRVIKERSEIATGLFLLPQTLMMAPCAGIVLVLVQVLGLSYRWTLVLGWLCTTCGIGLLALLGVDKTAASDVLLNLLSGFGMGILLPALALSAKDSSESTDALEAPMFLVFMRYLGSASGLVIIGLVFQRVLRNNLISTKFNSEAVEMTKYATTLMYSIREMPSSQDKQLLVRATENTLRTIWLALSAVSLVVLLLSCTMVLVTMRQKREPQVCAPGSSTERVPQLVLKPESLSLEEDLKALKAIFDKDCM</sequence>
<keyword evidence="4 5" id="KW-0472">Membrane</keyword>
<dbReference type="Proteomes" id="UP000756921">
    <property type="component" value="Unassembled WGS sequence"/>
</dbReference>
<evidence type="ECO:0000313" key="7">
    <source>
        <dbReference type="EMBL" id="KAF9729770.1"/>
    </source>
</evidence>
<dbReference type="Pfam" id="PF07690">
    <property type="entry name" value="MFS_1"/>
    <property type="match status" value="1"/>
</dbReference>
<feature type="domain" description="Major facilitator superfamily (MFS) profile" evidence="6">
    <location>
        <begin position="8"/>
        <end position="506"/>
    </location>
</feature>
<evidence type="ECO:0000256" key="3">
    <source>
        <dbReference type="ARBA" id="ARBA00022989"/>
    </source>
</evidence>
<dbReference type="OrthoDB" id="3781261at2759"/>
<dbReference type="PANTHER" id="PTHR23501:SF59">
    <property type="entry name" value="MAJOR FACILITATOR SUPERFAMILY (MFS) PROFILE DOMAIN-CONTAINING PROTEIN-RELATED"/>
    <property type="match status" value="1"/>
</dbReference>
<feature type="transmembrane region" description="Helical" evidence="5">
    <location>
        <begin position="74"/>
        <end position="92"/>
    </location>
</feature>
<accession>A0A9P6G8I3</accession>
<dbReference type="InterPro" id="IPR020846">
    <property type="entry name" value="MFS_dom"/>
</dbReference>
<evidence type="ECO:0000256" key="1">
    <source>
        <dbReference type="ARBA" id="ARBA00004141"/>
    </source>
</evidence>
<evidence type="ECO:0000259" key="6">
    <source>
        <dbReference type="PROSITE" id="PS50850"/>
    </source>
</evidence>
<feature type="transmembrane region" description="Helical" evidence="5">
    <location>
        <begin position="347"/>
        <end position="365"/>
    </location>
</feature>
<keyword evidence="8" id="KW-1185">Reference proteome</keyword>
<dbReference type="PROSITE" id="PS50850">
    <property type="entry name" value="MFS"/>
    <property type="match status" value="1"/>
</dbReference>
<evidence type="ECO:0000256" key="5">
    <source>
        <dbReference type="SAM" id="Phobius"/>
    </source>
</evidence>
<dbReference type="InterPro" id="IPR011701">
    <property type="entry name" value="MFS"/>
</dbReference>
<dbReference type="EMBL" id="WJXW01000015">
    <property type="protein sequence ID" value="KAF9729770.1"/>
    <property type="molecule type" value="Genomic_DNA"/>
</dbReference>
<feature type="transmembrane region" description="Helical" evidence="5">
    <location>
        <begin position="132"/>
        <end position="153"/>
    </location>
</feature>
<evidence type="ECO:0000256" key="4">
    <source>
        <dbReference type="ARBA" id="ARBA00023136"/>
    </source>
</evidence>
<feature type="transmembrane region" description="Helical" evidence="5">
    <location>
        <begin position="322"/>
        <end position="340"/>
    </location>
</feature>
<feature type="transmembrane region" description="Helical" evidence="5">
    <location>
        <begin position="227"/>
        <end position="244"/>
    </location>
</feature>
<feature type="transmembrane region" description="Helical" evidence="5">
    <location>
        <begin position="377"/>
        <end position="394"/>
    </location>
</feature>
<feature type="transmembrane region" description="Helical" evidence="5">
    <location>
        <begin position="280"/>
        <end position="302"/>
    </location>
</feature>
<name>A0A9P6G8I3_9PLEO</name>
<protein>
    <submittedName>
        <fullName evidence="7">MFS multidrug transporter</fullName>
    </submittedName>
</protein>
<evidence type="ECO:0000256" key="2">
    <source>
        <dbReference type="ARBA" id="ARBA00022692"/>
    </source>
</evidence>
<dbReference type="Gene3D" id="1.20.1250.20">
    <property type="entry name" value="MFS general substrate transporter like domains"/>
    <property type="match status" value="1"/>
</dbReference>
<organism evidence="7 8">
    <name type="scientific">Paraphaeosphaeria minitans</name>
    <dbReference type="NCBI Taxonomy" id="565426"/>
    <lineage>
        <taxon>Eukaryota</taxon>
        <taxon>Fungi</taxon>
        <taxon>Dikarya</taxon>
        <taxon>Ascomycota</taxon>
        <taxon>Pezizomycotina</taxon>
        <taxon>Dothideomycetes</taxon>
        <taxon>Pleosporomycetidae</taxon>
        <taxon>Pleosporales</taxon>
        <taxon>Massarineae</taxon>
        <taxon>Didymosphaeriaceae</taxon>
        <taxon>Paraphaeosphaeria</taxon>
    </lineage>
</organism>
<reference evidence="7" key="1">
    <citation type="journal article" date="2020" name="Mol. Plant Microbe Interact.">
        <title>Genome Sequence of the Biocontrol Agent Coniothyrium minitans strain Conio (IMI 134523).</title>
        <authorList>
            <person name="Patel D."/>
            <person name="Shittu T.A."/>
            <person name="Baroncelli R."/>
            <person name="Muthumeenakshi S."/>
            <person name="Osborne T.H."/>
            <person name="Janganan T.K."/>
            <person name="Sreenivasaprasad S."/>
        </authorList>
    </citation>
    <scope>NUCLEOTIDE SEQUENCE</scope>
    <source>
        <strain evidence="7">Conio</strain>
    </source>
</reference>
<dbReference type="InterPro" id="IPR036259">
    <property type="entry name" value="MFS_trans_sf"/>
</dbReference>
<dbReference type="GO" id="GO:0022857">
    <property type="term" value="F:transmembrane transporter activity"/>
    <property type="evidence" value="ECO:0007669"/>
    <property type="project" value="InterPro"/>
</dbReference>
<keyword evidence="3 5" id="KW-1133">Transmembrane helix</keyword>
<dbReference type="GO" id="GO:0005886">
    <property type="term" value="C:plasma membrane"/>
    <property type="evidence" value="ECO:0007669"/>
    <property type="project" value="TreeGrafter"/>
</dbReference>